<reference evidence="1 2" key="1">
    <citation type="submission" date="2018-12" db="EMBL/GenBank/DDBJ databases">
        <authorList>
            <consortium name="Pathogen Informatics"/>
        </authorList>
    </citation>
    <scope>NUCLEOTIDE SEQUENCE [LARGE SCALE GENOMIC DNA]</scope>
    <source>
        <strain evidence="1 2">NCTC13098</strain>
    </source>
</reference>
<dbReference type="KEGG" id="rtg:NCTC13098_05847"/>
<dbReference type="Proteomes" id="UP000274346">
    <property type="component" value="Chromosome"/>
</dbReference>
<accession>A0A3P8JQV6</accession>
<evidence type="ECO:0000313" key="2">
    <source>
        <dbReference type="Proteomes" id="UP000274346"/>
    </source>
</evidence>
<proteinExistence type="predicted"/>
<organism evidence="1 2">
    <name type="scientific">Raoultella terrigena</name>
    <name type="common">Klebsiella terrigena</name>
    <dbReference type="NCBI Taxonomy" id="577"/>
    <lineage>
        <taxon>Bacteria</taxon>
        <taxon>Pseudomonadati</taxon>
        <taxon>Pseudomonadota</taxon>
        <taxon>Gammaproteobacteria</taxon>
        <taxon>Enterobacterales</taxon>
        <taxon>Enterobacteriaceae</taxon>
        <taxon>Klebsiella/Raoultella group</taxon>
        <taxon>Raoultella</taxon>
    </lineage>
</organism>
<gene>
    <name evidence="1" type="ORF">NCTC13098_05847</name>
</gene>
<evidence type="ECO:0000313" key="1">
    <source>
        <dbReference type="EMBL" id="VDR29438.1"/>
    </source>
</evidence>
<dbReference type="AlphaFoldDB" id="A0A3P8JQV6"/>
<protein>
    <submittedName>
        <fullName evidence="1">Uncharacterized protein</fullName>
    </submittedName>
</protein>
<dbReference type="EMBL" id="LR131271">
    <property type="protein sequence ID" value="VDR29438.1"/>
    <property type="molecule type" value="Genomic_DNA"/>
</dbReference>
<name>A0A3P8JQV6_RAOTE</name>
<sequence>MGIQNQTTSATTQASFIKCSGRLPRIAGSSMPVSQGTRLVLGKITSRVIRNCFQRRRLAHVGRRRGKPESRLGTDLRAIALVKQRRNFGNQFAARFRLRPGVEVLNGVEANNHAP</sequence>